<organism evidence="1 2">
    <name type="scientific">Methylorubrum rhodinum</name>
    <dbReference type="NCBI Taxonomy" id="29428"/>
    <lineage>
        <taxon>Bacteria</taxon>
        <taxon>Pseudomonadati</taxon>
        <taxon>Pseudomonadota</taxon>
        <taxon>Alphaproteobacteria</taxon>
        <taxon>Hyphomicrobiales</taxon>
        <taxon>Methylobacteriaceae</taxon>
        <taxon>Methylorubrum</taxon>
    </lineage>
</organism>
<dbReference type="InterPro" id="IPR053842">
    <property type="entry name" value="NikA-like"/>
</dbReference>
<keyword evidence="2" id="KW-1185">Reference proteome</keyword>
<dbReference type="Pfam" id="PF21983">
    <property type="entry name" value="NikA-like"/>
    <property type="match status" value="1"/>
</dbReference>
<name>A0A840ZNL0_9HYPH</name>
<evidence type="ECO:0008006" key="3">
    <source>
        <dbReference type="Google" id="ProtNLM"/>
    </source>
</evidence>
<proteinExistence type="predicted"/>
<evidence type="ECO:0000313" key="1">
    <source>
        <dbReference type="EMBL" id="MBB5758635.1"/>
    </source>
</evidence>
<comment type="caution">
    <text evidence="1">The sequence shown here is derived from an EMBL/GenBank/DDBJ whole genome shotgun (WGS) entry which is preliminary data.</text>
</comment>
<dbReference type="AlphaFoldDB" id="A0A840ZNL0"/>
<accession>A0A840ZNL0</accession>
<reference evidence="1 2" key="1">
    <citation type="submission" date="2020-08" db="EMBL/GenBank/DDBJ databases">
        <title>Genomic Encyclopedia of Type Strains, Phase IV (KMG-IV): sequencing the most valuable type-strain genomes for metagenomic binning, comparative biology and taxonomic classification.</title>
        <authorList>
            <person name="Goeker M."/>
        </authorList>
    </citation>
    <scope>NUCLEOTIDE SEQUENCE [LARGE SCALE GENOMIC DNA]</scope>
    <source>
        <strain evidence="1 2">DSM 2163</strain>
    </source>
</reference>
<protein>
    <recommendedName>
        <fullName evidence="3">Plasmid mobilization relaxosome protein MobC</fullName>
    </recommendedName>
</protein>
<dbReference type="RefSeq" id="WP_053621730.1">
    <property type="nucleotide sequence ID" value="NZ_JACHOP010000015.1"/>
</dbReference>
<dbReference type="EMBL" id="JACHOP010000015">
    <property type="protein sequence ID" value="MBB5758635.1"/>
    <property type="molecule type" value="Genomic_DNA"/>
</dbReference>
<sequence>MATLTFRVPDELAVRFAAHAHRQGGKSAVLRRLVDEAVGAHQAVSADGAGSALPAISAAFGPSTKVTLRLRVEEVNQLVALAEARGMSRTQWITSLVRARLGVEHPQTGDERVALRAIARELNRIGGNVNQIARAANTDARSNRAVSVDVGFLADMSAAVDGLTDALRQALGRSAGYWDSES</sequence>
<evidence type="ECO:0000313" key="2">
    <source>
        <dbReference type="Proteomes" id="UP000583454"/>
    </source>
</evidence>
<gene>
    <name evidence="1" type="ORF">HNR00_003358</name>
</gene>
<dbReference type="Proteomes" id="UP000583454">
    <property type="component" value="Unassembled WGS sequence"/>
</dbReference>